<evidence type="ECO:0000313" key="3">
    <source>
        <dbReference type="Proteomes" id="UP000502502"/>
    </source>
</evidence>
<dbReference type="InterPro" id="IPR013216">
    <property type="entry name" value="Methyltransf_11"/>
</dbReference>
<reference evidence="2 3" key="1">
    <citation type="submission" date="2020-03" db="EMBL/GenBank/DDBJ databases">
        <title>Sphingomonas sp. nov., isolated from fish.</title>
        <authorList>
            <person name="Hyun D.-W."/>
            <person name="Bae J.-W."/>
        </authorList>
    </citation>
    <scope>NUCLEOTIDE SEQUENCE [LARGE SCALE GENOMIC DNA]</scope>
    <source>
        <strain evidence="2 3">HDW15C</strain>
    </source>
</reference>
<dbReference type="EMBL" id="CP049871">
    <property type="protein sequence ID" value="QIL02470.1"/>
    <property type="molecule type" value="Genomic_DNA"/>
</dbReference>
<dbReference type="SUPFAM" id="SSF53335">
    <property type="entry name" value="S-adenosyl-L-methionine-dependent methyltransferases"/>
    <property type="match status" value="1"/>
</dbReference>
<keyword evidence="2" id="KW-0489">Methyltransferase</keyword>
<evidence type="ECO:0000313" key="2">
    <source>
        <dbReference type="EMBL" id="QIL02470.1"/>
    </source>
</evidence>
<gene>
    <name evidence="2" type="ORF">G7078_06465</name>
</gene>
<proteinExistence type="predicted"/>
<dbReference type="InterPro" id="IPR029063">
    <property type="entry name" value="SAM-dependent_MTases_sf"/>
</dbReference>
<name>A0A6G7ZNI7_9SPHN</name>
<keyword evidence="3" id="KW-1185">Reference proteome</keyword>
<protein>
    <submittedName>
        <fullName evidence="2">Class I SAM-dependent methyltransferase</fullName>
    </submittedName>
</protein>
<dbReference type="RefSeq" id="WP_166094218.1">
    <property type="nucleotide sequence ID" value="NZ_CP049871.1"/>
</dbReference>
<dbReference type="GO" id="GO:0008757">
    <property type="term" value="F:S-adenosylmethionine-dependent methyltransferase activity"/>
    <property type="evidence" value="ECO:0007669"/>
    <property type="project" value="InterPro"/>
</dbReference>
<dbReference type="AlphaFoldDB" id="A0A6G7ZNI7"/>
<dbReference type="Proteomes" id="UP000502502">
    <property type="component" value="Chromosome"/>
</dbReference>
<dbReference type="CDD" id="cd02440">
    <property type="entry name" value="AdoMet_MTases"/>
    <property type="match status" value="1"/>
</dbReference>
<accession>A0A6G7ZNI7</accession>
<sequence>MTPLALARAAKRRLQRFRGKAALAVGRVASSEPLSVHYGYDRGTPVDRYYIDAFLAKHARDIRGSVLEVGDSAYSTRFGGKDVAEQHVLDVDPGNSGATIVGDVCDPAVLPSAAFDCIIFTQTLHVLYDMRAALVQLRRSLKPGGVLLVTAPGITPVRPGPGYGWYWSLTGEALGRLLGECFDEGKIDVAVQGNLFAATAFLHGAAVEEIRPRKLERVDLAYPVLVTGRAVA</sequence>
<dbReference type="Pfam" id="PF08241">
    <property type="entry name" value="Methyltransf_11"/>
    <property type="match status" value="1"/>
</dbReference>
<feature type="domain" description="Methyltransferase type 11" evidence="1">
    <location>
        <begin position="98"/>
        <end position="148"/>
    </location>
</feature>
<dbReference type="KEGG" id="ssin:G7078_06465"/>
<dbReference type="Gene3D" id="3.40.50.150">
    <property type="entry name" value="Vaccinia Virus protein VP39"/>
    <property type="match status" value="1"/>
</dbReference>
<organism evidence="2 3">
    <name type="scientific">Sphingomonas sinipercae</name>
    <dbReference type="NCBI Taxonomy" id="2714944"/>
    <lineage>
        <taxon>Bacteria</taxon>
        <taxon>Pseudomonadati</taxon>
        <taxon>Pseudomonadota</taxon>
        <taxon>Alphaproteobacteria</taxon>
        <taxon>Sphingomonadales</taxon>
        <taxon>Sphingomonadaceae</taxon>
        <taxon>Sphingomonas</taxon>
    </lineage>
</organism>
<evidence type="ECO:0000259" key="1">
    <source>
        <dbReference type="Pfam" id="PF08241"/>
    </source>
</evidence>
<keyword evidence="2" id="KW-0808">Transferase</keyword>
<dbReference type="GO" id="GO:0032259">
    <property type="term" value="P:methylation"/>
    <property type="evidence" value="ECO:0007669"/>
    <property type="project" value="UniProtKB-KW"/>
</dbReference>